<keyword evidence="2 15" id="KW-0813">Transport</keyword>
<dbReference type="InterPro" id="IPR027417">
    <property type="entry name" value="P-loop_NTPase"/>
</dbReference>
<dbReference type="CDD" id="cd01879">
    <property type="entry name" value="FeoB"/>
    <property type="match status" value="1"/>
</dbReference>
<dbReference type="Proteomes" id="UP000317977">
    <property type="component" value="Unassembled WGS sequence"/>
</dbReference>
<keyword evidence="6 13" id="KW-0547">Nucleotide-binding</keyword>
<dbReference type="PANTHER" id="PTHR43185:SF1">
    <property type="entry name" value="FE(2+) TRANSPORTER FEOB"/>
    <property type="match status" value="1"/>
</dbReference>
<dbReference type="Gene3D" id="3.40.50.300">
    <property type="entry name" value="P-loop containing nucleotide triphosphate hydrolases"/>
    <property type="match status" value="1"/>
</dbReference>
<evidence type="ECO:0000256" key="11">
    <source>
        <dbReference type="ARBA" id="ARBA00023136"/>
    </source>
</evidence>
<evidence type="ECO:0000256" key="2">
    <source>
        <dbReference type="ARBA" id="ARBA00022448"/>
    </source>
</evidence>
<dbReference type="InterPro" id="IPR003373">
    <property type="entry name" value="Fe2_transport_prot-B"/>
</dbReference>
<feature type="transmembrane region" description="Helical" evidence="15">
    <location>
        <begin position="422"/>
        <end position="442"/>
    </location>
</feature>
<evidence type="ECO:0000256" key="10">
    <source>
        <dbReference type="ARBA" id="ARBA00023134"/>
    </source>
</evidence>
<name>A0A5C6EI62_9BACT</name>
<keyword evidence="5 15" id="KW-0812">Transmembrane</keyword>
<keyword evidence="3" id="KW-1003">Cell membrane</keyword>
<protein>
    <recommendedName>
        <fullName evidence="12 15">Ferrous iron transport protein B</fullName>
    </recommendedName>
</protein>
<dbReference type="InterPro" id="IPR011640">
    <property type="entry name" value="Fe2_transport_prot_B_C"/>
</dbReference>
<dbReference type="PANTHER" id="PTHR43185">
    <property type="entry name" value="FERROUS IRON TRANSPORT PROTEIN B"/>
    <property type="match status" value="1"/>
</dbReference>
<evidence type="ECO:0000256" key="12">
    <source>
        <dbReference type="NCBIfam" id="TIGR00437"/>
    </source>
</evidence>
<evidence type="ECO:0000256" key="14">
    <source>
        <dbReference type="PIRSR" id="PIRSR603373-2"/>
    </source>
</evidence>
<evidence type="ECO:0000256" key="7">
    <source>
        <dbReference type="ARBA" id="ARBA00022989"/>
    </source>
</evidence>
<evidence type="ECO:0000313" key="17">
    <source>
        <dbReference type="EMBL" id="TWU48184.1"/>
    </source>
</evidence>
<keyword evidence="8 15" id="KW-0408">Iron</keyword>
<dbReference type="NCBIfam" id="TIGR00437">
    <property type="entry name" value="feoB"/>
    <property type="match status" value="1"/>
</dbReference>
<comment type="similarity">
    <text evidence="15">Belongs to the TRAFAC class TrmE-Era-EngA-EngB-Septin-like GTPase superfamily. FeoB GTPase (TC 9.A.8) family.</text>
</comment>
<dbReference type="InterPro" id="IPR011642">
    <property type="entry name" value="Gate_dom"/>
</dbReference>
<dbReference type="InterPro" id="IPR006073">
    <property type="entry name" value="GTP-bd"/>
</dbReference>
<comment type="subcellular location">
    <subcellularLocation>
        <location evidence="15">Cell inner membrane</location>
        <topology evidence="15">Multi-pass membrane protein</topology>
    </subcellularLocation>
    <subcellularLocation>
        <location evidence="1">Cell membrane</location>
        <topology evidence="1">Multi-pass membrane protein</topology>
    </subcellularLocation>
</comment>
<dbReference type="Pfam" id="PF07670">
    <property type="entry name" value="Gate"/>
    <property type="match status" value="2"/>
</dbReference>
<feature type="binding site" evidence="13">
    <location>
        <begin position="47"/>
        <end position="51"/>
    </location>
    <ligand>
        <name>GTP</name>
        <dbReference type="ChEBI" id="CHEBI:37565"/>
        <label>1</label>
    </ligand>
</feature>
<feature type="binding site" evidence="14">
    <location>
        <position position="34"/>
    </location>
    <ligand>
        <name>Mg(2+)</name>
        <dbReference type="ChEBI" id="CHEBI:18420"/>
        <label>2</label>
    </ligand>
</feature>
<reference evidence="17 18" key="1">
    <citation type="submission" date="2019-02" db="EMBL/GenBank/DDBJ databases">
        <title>Deep-cultivation of Planctomycetes and their phenomic and genomic characterization uncovers novel biology.</title>
        <authorList>
            <person name="Wiegand S."/>
            <person name="Jogler M."/>
            <person name="Boedeker C."/>
            <person name="Pinto D."/>
            <person name="Vollmers J."/>
            <person name="Rivas-Marin E."/>
            <person name="Kohn T."/>
            <person name="Peeters S.H."/>
            <person name="Heuer A."/>
            <person name="Rast P."/>
            <person name="Oberbeckmann S."/>
            <person name="Bunk B."/>
            <person name="Jeske O."/>
            <person name="Meyerdierks A."/>
            <person name="Storesund J.E."/>
            <person name="Kallscheuer N."/>
            <person name="Luecker S."/>
            <person name="Lage O.M."/>
            <person name="Pohl T."/>
            <person name="Merkel B.J."/>
            <person name="Hornburger P."/>
            <person name="Mueller R.-W."/>
            <person name="Bruemmer F."/>
            <person name="Labrenz M."/>
            <person name="Spormann A.M."/>
            <person name="Op Den Camp H."/>
            <person name="Overmann J."/>
            <person name="Amann R."/>
            <person name="Jetten M.S.M."/>
            <person name="Mascher T."/>
            <person name="Medema M.H."/>
            <person name="Devos D.P."/>
            <person name="Kaster A.-K."/>
            <person name="Ovreas L."/>
            <person name="Rohde M."/>
            <person name="Galperin M.Y."/>
            <person name="Jogler C."/>
        </authorList>
    </citation>
    <scope>NUCLEOTIDE SEQUENCE [LARGE SCALE GENOMIC DNA]</scope>
    <source>
        <strain evidence="17 18">Poly59</strain>
    </source>
</reference>
<keyword evidence="9" id="KW-0406">Ion transport</keyword>
<dbReference type="InterPro" id="IPR050860">
    <property type="entry name" value="FeoB_GTPase"/>
</dbReference>
<evidence type="ECO:0000256" key="8">
    <source>
        <dbReference type="ARBA" id="ARBA00023004"/>
    </source>
</evidence>
<keyword evidence="18" id="KW-1185">Reference proteome</keyword>
<keyword evidence="7 15" id="KW-1133">Transmembrane helix</keyword>
<evidence type="ECO:0000256" key="13">
    <source>
        <dbReference type="PIRSR" id="PIRSR603373-1"/>
    </source>
</evidence>
<evidence type="ECO:0000256" key="9">
    <source>
        <dbReference type="ARBA" id="ARBA00023065"/>
    </source>
</evidence>
<keyword evidence="4 15" id="KW-0410">Iron transport</keyword>
<keyword evidence="14" id="KW-0460">Magnesium</keyword>
<feature type="transmembrane region" description="Helical" evidence="15">
    <location>
        <begin position="463"/>
        <end position="483"/>
    </location>
</feature>
<keyword evidence="11 15" id="KW-0472">Membrane</keyword>
<evidence type="ECO:0000256" key="5">
    <source>
        <dbReference type="ARBA" id="ARBA00022692"/>
    </source>
</evidence>
<sequence length="742" mass="80044">MATAPDRINDPTVATSRVALVGNPNTGKSTLFNALAGLNVRTGNYAGVTIEKKVGRCNLGSRVIDLVDLPGTYSMAPRSPDELVAVEVLTGDLENEPSVEVIVCVVNAAQLKRNLFLVSQLLELGKPTIVALNMVDSLQSHGITIDVEKLSSQLGVDVIPTSASKRQGVPELKAAIEKHLSRSDESTQREKTLPANFYEVCGELRQALLDGACTTGPAATAELSLPDDYLIQRMLLDRGGEAERRVIRRLGGGILPALISARKKLADQVGDPVDMECNARYAWANQKLSGVIGQTGHASSKVTDRLDAVLTHRIGGLIGFVLVMLAIFQSIYTFSSIPMDLIETATGFVAGIVESWMGPGMLRSLLVDGVIAGVGGVLIFLPQIALLFFFLAILEDCGYMARAAFLVDRVMTWFGLSGKSFLPMMSSFACAVPGVMATRVIENRRDRLATIMVAPLMSCSARLPVYLLLIGAFVPTTAMLGGWVSMPAIVLMAMYMVGVLTAIPVAWILKKTLLRGEVAPFVMELPEYKIPAPRVIFSRVWEASLAFVIRAGTLIFAASIVIWFAGYWPGDHTRQYELETRLESVAEGSPEADELQLALQTESAALLEGSLLGRVGHTIEPAVRPLGWDWKIGVGAIASFPAREVIIATLGTIYSLGGDADEEGLAGAMRASTHPDGSPVYTIPVALSIMVFFALCAQCVSTLLVIRRETNSWFWPALSFTYMTVLAYFGAMVTYQVGTRFF</sequence>
<evidence type="ECO:0000256" key="15">
    <source>
        <dbReference type="RuleBase" id="RU362098"/>
    </source>
</evidence>
<dbReference type="GO" id="GO:0005525">
    <property type="term" value="F:GTP binding"/>
    <property type="evidence" value="ECO:0007669"/>
    <property type="project" value="UniProtKB-KW"/>
</dbReference>
<feature type="transmembrane region" description="Helical" evidence="15">
    <location>
        <begin position="314"/>
        <end position="334"/>
    </location>
</feature>
<dbReference type="AlphaFoldDB" id="A0A5C6EI62"/>
<feature type="binding site" evidence="13">
    <location>
        <begin position="68"/>
        <end position="71"/>
    </location>
    <ligand>
        <name>GTP</name>
        <dbReference type="ChEBI" id="CHEBI:37565"/>
        <label>1</label>
    </ligand>
</feature>
<evidence type="ECO:0000259" key="16">
    <source>
        <dbReference type="PROSITE" id="PS51711"/>
    </source>
</evidence>
<feature type="binding site" evidence="14">
    <location>
        <position position="37"/>
    </location>
    <ligand>
        <name>Mg(2+)</name>
        <dbReference type="ChEBI" id="CHEBI:18420"/>
        <label>2</label>
    </ligand>
</feature>
<accession>A0A5C6EI62</accession>
<dbReference type="RefSeq" id="WP_146536585.1">
    <property type="nucleotide sequence ID" value="NZ_SJPX01000005.1"/>
</dbReference>
<dbReference type="PRINTS" id="PR00326">
    <property type="entry name" value="GTP1OBG"/>
</dbReference>
<feature type="binding site" evidence="13">
    <location>
        <begin position="22"/>
        <end position="29"/>
    </location>
    <ligand>
        <name>GTP</name>
        <dbReference type="ChEBI" id="CHEBI:37565"/>
        <label>1</label>
    </ligand>
</feature>
<feature type="transmembrane region" description="Helical" evidence="15">
    <location>
        <begin position="489"/>
        <end position="509"/>
    </location>
</feature>
<feature type="transmembrane region" description="Helical" evidence="15">
    <location>
        <begin position="341"/>
        <end position="358"/>
    </location>
</feature>
<dbReference type="InterPro" id="IPR030389">
    <property type="entry name" value="G_FEOB_dom"/>
</dbReference>
<dbReference type="OrthoDB" id="9809127at2"/>
<evidence type="ECO:0000256" key="6">
    <source>
        <dbReference type="ARBA" id="ARBA00022741"/>
    </source>
</evidence>
<dbReference type="Pfam" id="PF02421">
    <property type="entry name" value="FeoB_N"/>
    <property type="match status" value="1"/>
</dbReference>
<dbReference type="GO" id="GO:0046872">
    <property type="term" value="F:metal ion binding"/>
    <property type="evidence" value="ECO:0007669"/>
    <property type="project" value="UniProtKB-KW"/>
</dbReference>
<dbReference type="GO" id="GO:0015093">
    <property type="term" value="F:ferrous iron transmembrane transporter activity"/>
    <property type="evidence" value="ECO:0007669"/>
    <property type="project" value="UniProtKB-UniRule"/>
</dbReference>
<feature type="transmembrane region" description="Helical" evidence="15">
    <location>
        <begin position="547"/>
        <end position="568"/>
    </location>
</feature>
<feature type="transmembrane region" description="Helical" evidence="15">
    <location>
        <begin position="681"/>
        <end position="706"/>
    </location>
</feature>
<gene>
    <name evidence="17" type="primary">feoB</name>
    <name evidence="17" type="ORF">Poly59_50300</name>
</gene>
<feature type="binding site" evidence="14">
    <location>
        <position position="33"/>
    </location>
    <ligand>
        <name>Mg(2+)</name>
        <dbReference type="ChEBI" id="CHEBI:18420"/>
        <label>2</label>
    </ligand>
</feature>
<evidence type="ECO:0000256" key="3">
    <source>
        <dbReference type="ARBA" id="ARBA00022475"/>
    </source>
</evidence>
<proteinExistence type="inferred from homology"/>
<evidence type="ECO:0000256" key="4">
    <source>
        <dbReference type="ARBA" id="ARBA00022496"/>
    </source>
</evidence>
<feature type="transmembrane region" description="Helical" evidence="15">
    <location>
        <begin position="370"/>
        <end position="392"/>
    </location>
</feature>
<feature type="transmembrane region" description="Helical" evidence="15">
    <location>
        <begin position="713"/>
        <end position="735"/>
    </location>
</feature>
<dbReference type="GO" id="GO:0005886">
    <property type="term" value="C:plasma membrane"/>
    <property type="evidence" value="ECO:0007669"/>
    <property type="project" value="UniProtKB-SubCell"/>
</dbReference>
<dbReference type="Pfam" id="PF07664">
    <property type="entry name" value="FeoB_C"/>
    <property type="match status" value="1"/>
</dbReference>
<comment type="function">
    <text evidence="15">Probable transporter of a GTP-driven Fe(2+) uptake system.</text>
</comment>
<feature type="binding site" evidence="13">
    <location>
        <begin position="133"/>
        <end position="136"/>
    </location>
    <ligand>
        <name>GTP</name>
        <dbReference type="ChEBI" id="CHEBI:37565"/>
        <label>1</label>
    </ligand>
</feature>
<dbReference type="PROSITE" id="PS51711">
    <property type="entry name" value="G_FEOB"/>
    <property type="match status" value="1"/>
</dbReference>
<evidence type="ECO:0000256" key="1">
    <source>
        <dbReference type="ARBA" id="ARBA00004651"/>
    </source>
</evidence>
<evidence type="ECO:0000313" key="18">
    <source>
        <dbReference type="Proteomes" id="UP000317977"/>
    </source>
</evidence>
<feature type="domain" description="FeoB-type G" evidence="16">
    <location>
        <begin position="15"/>
        <end position="182"/>
    </location>
</feature>
<keyword evidence="14" id="KW-0479">Metal-binding</keyword>
<keyword evidence="10 13" id="KW-0342">GTP-binding</keyword>
<dbReference type="EMBL" id="SJPX01000005">
    <property type="protein sequence ID" value="TWU48184.1"/>
    <property type="molecule type" value="Genomic_DNA"/>
</dbReference>
<dbReference type="SUPFAM" id="SSF52540">
    <property type="entry name" value="P-loop containing nucleoside triphosphate hydrolases"/>
    <property type="match status" value="1"/>
</dbReference>
<comment type="caution">
    <text evidence="17">The sequence shown here is derived from an EMBL/GenBank/DDBJ whole genome shotgun (WGS) entry which is preliminary data.</text>
</comment>
<organism evidence="17 18">
    <name type="scientific">Rubripirellula reticaptiva</name>
    <dbReference type="NCBI Taxonomy" id="2528013"/>
    <lineage>
        <taxon>Bacteria</taxon>
        <taxon>Pseudomonadati</taxon>
        <taxon>Planctomycetota</taxon>
        <taxon>Planctomycetia</taxon>
        <taxon>Pirellulales</taxon>
        <taxon>Pirellulaceae</taxon>
        <taxon>Rubripirellula</taxon>
    </lineage>
</organism>